<dbReference type="AlphaFoldDB" id="A0AAV4S209"/>
<name>A0AAV4S209_CAEEX</name>
<comment type="caution">
    <text evidence="1">The sequence shown here is derived from an EMBL/GenBank/DDBJ whole genome shotgun (WGS) entry which is preliminary data.</text>
</comment>
<dbReference type="Proteomes" id="UP001054945">
    <property type="component" value="Unassembled WGS sequence"/>
</dbReference>
<dbReference type="EMBL" id="BPLR01008621">
    <property type="protein sequence ID" value="GIY26073.1"/>
    <property type="molecule type" value="Genomic_DNA"/>
</dbReference>
<organism evidence="1 2">
    <name type="scientific">Caerostris extrusa</name>
    <name type="common">Bark spider</name>
    <name type="synonym">Caerostris bankana</name>
    <dbReference type="NCBI Taxonomy" id="172846"/>
    <lineage>
        <taxon>Eukaryota</taxon>
        <taxon>Metazoa</taxon>
        <taxon>Ecdysozoa</taxon>
        <taxon>Arthropoda</taxon>
        <taxon>Chelicerata</taxon>
        <taxon>Arachnida</taxon>
        <taxon>Araneae</taxon>
        <taxon>Araneomorphae</taxon>
        <taxon>Entelegynae</taxon>
        <taxon>Araneoidea</taxon>
        <taxon>Araneidae</taxon>
        <taxon>Caerostris</taxon>
    </lineage>
</organism>
<evidence type="ECO:0000313" key="1">
    <source>
        <dbReference type="EMBL" id="GIY26073.1"/>
    </source>
</evidence>
<gene>
    <name evidence="1" type="ORF">CEXT_243201</name>
</gene>
<accession>A0AAV4S209</accession>
<protein>
    <submittedName>
        <fullName evidence="1">Uncharacterized protein</fullName>
    </submittedName>
</protein>
<reference evidence="1 2" key="1">
    <citation type="submission" date="2021-06" db="EMBL/GenBank/DDBJ databases">
        <title>Caerostris extrusa draft genome.</title>
        <authorList>
            <person name="Kono N."/>
            <person name="Arakawa K."/>
        </authorList>
    </citation>
    <scope>NUCLEOTIDE SEQUENCE [LARGE SCALE GENOMIC DNA]</scope>
</reference>
<proteinExistence type="predicted"/>
<evidence type="ECO:0000313" key="2">
    <source>
        <dbReference type="Proteomes" id="UP001054945"/>
    </source>
</evidence>
<sequence>MSLSESTWDSLNYLFIYSGGQSALCGLRGESCNEGRKAICGRSRLDREVEKNSSRISELWKSVYSRTC</sequence>
<keyword evidence="2" id="KW-1185">Reference proteome</keyword>